<dbReference type="Proteomes" id="UP000050700">
    <property type="component" value="Unassembled WGS sequence"/>
</dbReference>
<accession>A0A158SVC9</accession>
<keyword evidence="1" id="KW-1133">Transmembrane helix</keyword>
<dbReference type="AlphaFoldDB" id="A0A158SVC9"/>
<keyword evidence="1" id="KW-0472">Membrane</keyword>
<feature type="transmembrane region" description="Helical" evidence="1">
    <location>
        <begin position="6"/>
        <end position="24"/>
    </location>
</feature>
<name>A0A158SVC9_HAEIF</name>
<organism evidence="2 3">
    <name type="scientific">Haemophilus influenzae</name>
    <dbReference type="NCBI Taxonomy" id="727"/>
    <lineage>
        <taxon>Bacteria</taxon>
        <taxon>Pseudomonadati</taxon>
        <taxon>Pseudomonadota</taxon>
        <taxon>Gammaproteobacteria</taxon>
        <taxon>Pasteurellales</taxon>
        <taxon>Pasteurellaceae</taxon>
        <taxon>Haemophilus</taxon>
    </lineage>
</organism>
<reference evidence="2 3" key="1">
    <citation type="submission" date="2014-05" db="EMBL/GenBank/DDBJ databases">
        <title>Methylome analysis of the phasevarions of Haemophilus influenzae.</title>
        <authorList>
            <person name="Atack J.M."/>
            <person name="Fox K.L."/>
            <person name="Power P.M."/>
            <person name="Clark T."/>
            <person name="Jurcisek J."/>
            <person name="Korlach J."/>
            <person name="Bakaletz L.O."/>
            <person name="Jennings M.P."/>
        </authorList>
    </citation>
    <scope>NUCLEOTIDE SEQUENCE [LARGE SCALE GENOMIC DNA]</scope>
    <source>
        <strain evidence="2 3">1209</strain>
    </source>
</reference>
<keyword evidence="1" id="KW-0812">Transmembrane</keyword>
<evidence type="ECO:0000313" key="3">
    <source>
        <dbReference type="Proteomes" id="UP000050700"/>
    </source>
</evidence>
<proteinExistence type="predicted"/>
<dbReference type="EMBL" id="JMQP01000002">
    <property type="protein sequence ID" value="KIS34823.1"/>
    <property type="molecule type" value="Genomic_DNA"/>
</dbReference>
<sequence length="31" mass="3834">MIAILYLIILCHDIYLALLKYNIYHKKWKLL</sequence>
<protein>
    <submittedName>
        <fullName evidence="2">Uncharacterized protein</fullName>
    </submittedName>
</protein>
<gene>
    <name evidence="2" type="ORF">NTHI1209_00426</name>
</gene>
<comment type="caution">
    <text evidence="2">The sequence shown here is derived from an EMBL/GenBank/DDBJ whole genome shotgun (WGS) entry which is preliminary data.</text>
</comment>
<evidence type="ECO:0000313" key="2">
    <source>
        <dbReference type="EMBL" id="KIS34823.1"/>
    </source>
</evidence>
<evidence type="ECO:0000256" key="1">
    <source>
        <dbReference type="SAM" id="Phobius"/>
    </source>
</evidence>